<dbReference type="OrthoDB" id="5873341at2759"/>
<comment type="caution">
    <text evidence="1">The sequence shown here is derived from an EMBL/GenBank/DDBJ whole genome shotgun (WGS) entry which is preliminary data.</text>
</comment>
<sequence>MDEVSHSGLFLHPERLIYPLLTPVNMVEEISKDDESESESRHAPKVFQLTADELEKLMQSRPEPSQITQSQPKHNFVKTRLTEQFEFNSEILDIIRLITELAPEEDDVKKNLEKAIELLTKSEEVLVVAD</sequence>
<protein>
    <submittedName>
        <fullName evidence="1">Uncharacterized protein</fullName>
    </submittedName>
</protein>
<dbReference type="Proteomes" id="UP000024635">
    <property type="component" value="Unassembled WGS sequence"/>
</dbReference>
<dbReference type="AlphaFoldDB" id="A0A016USE1"/>
<organism evidence="1 2">
    <name type="scientific">Ancylostoma ceylanicum</name>
    <dbReference type="NCBI Taxonomy" id="53326"/>
    <lineage>
        <taxon>Eukaryota</taxon>
        <taxon>Metazoa</taxon>
        <taxon>Ecdysozoa</taxon>
        <taxon>Nematoda</taxon>
        <taxon>Chromadorea</taxon>
        <taxon>Rhabditida</taxon>
        <taxon>Rhabditina</taxon>
        <taxon>Rhabditomorpha</taxon>
        <taxon>Strongyloidea</taxon>
        <taxon>Ancylostomatidae</taxon>
        <taxon>Ancylostomatinae</taxon>
        <taxon>Ancylostoma</taxon>
    </lineage>
</organism>
<accession>A0A016USE1</accession>
<keyword evidence="2" id="KW-1185">Reference proteome</keyword>
<reference evidence="2" key="1">
    <citation type="journal article" date="2015" name="Nat. Genet.">
        <title>The genome and transcriptome of the zoonotic hookworm Ancylostoma ceylanicum identify infection-specific gene families.</title>
        <authorList>
            <person name="Schwarz E.M."/>
            <person name="Hu Y."/>
            <person name="Antoshechkin I."/>
            <person name="Miller M.M."/>
            <person name="Sternberg P.W."/>
            <person name="Aroian R.V."/>
        </authorList>
    </citation>
    <scope>NUCLEOTIDE SEQUENCE</scope>
    <source>
        <strain evidence="2">HY135</strain>
    </source>
</reference>
<name>A0A016USE1_9BILA</name>
<evidence type="ECO:0000313" key="1">
    <source>
        <dbReference type="EMBL" id="EYC17403.1"/>
    </source>
</evidence>
<gene>
    <name evidence="1" type="primary">Acey_s0030.g2028</name>
    <name evidence="1" type="ORF">Y032_0030g2028</name>
</gene>
<evidence type="ECO:0000313" key="2">
    <source>
        <dbReference type="Proteomes" id="UP000024635"/>
    </source>
</evidence>
<proteinExistence type="predicted"/>
<dbReference type="EMBL" id="JARK01001366">
    <property type="protein sequence ID" value="EYC17403.1"/>
    <property type="molecule type" value="Genomic_DNA"/>
</dbReference>